<dbReference type="EMBL" id="MT142304">
    <property type="protein sequence ID" value="QJA77822.1"/>
    <property type="molecule type" value="Genomic_DNA"/>
</dbReference>
<proteinExistence type="predicted"/>
<name>A0A6M3K7P2_9ZZZZ</name>
<reference evidence="1" key="1">
    <citation type="submission" date="2020-03" db="EMBL/GenBank/DDBJ databases">
        <title>The deep terrestrial virosphere.</title>
        <authorList>
            <person name="Holmfeldt K."/>
            <person name="Nilsson E."/>
            <person name="Simone D."/>
            <person name="Lopez-Fernandez M."/>
            <person name="Wu X."/>
            <person name="de Brujin I."/>
            <person name="Lundin D."/>
            <person name="Andersson A."/>
            <person name="Bertilsson S."/>
            <person name="Dopson M."/>
        </authorList>
    </citation>
    <scope>NUCLEOTIDE SEQUENCE</scope>
    <source>
        <strain evidence="1">MM415A01207</strain>
    </source>
</reference>
<evidence type="ECO:0000313" key="1">
    <source>
        <dbReference type="EMBL" id="QJA77822.1"/>
    </source>
</evidence>
<gene>
    <name evidence="1" type="ORF">MM415A01207_0015</name>
</gene>
<protein>
    <submittedName>
        <fullName evidence="1">Uncharacterized protein</fullName>
    </submittedName>
</protein>
<dbReference type="AlphaFoldDB" id="A0A6M3K7P2"/>
<organism evidence="1">
    <name type="scientific">viral metagenome</name>
    <dbReference type="NCBI Taxonomy" id="1070528"/>
    <lineage>
        <taxon>unclassified sequences</taxon>
        <taxon>metagenomes</taxon>
        <taxon>organismal metagenomes</taxon>
    </lineage>
</organism>
<sequence>MIKILVVCLLLGGCVPTHKVVALRSYGPAGITETYSYEGPNDPVEVIKKLRFVEEKKERSF</sequence>
<accession>A0A6M3K7P2</accession>